<comment type="caution">
    <text evidence="1">The sequence shown here is derived from an EMBL/GenBank/DDBJ whole genome shotgun (WGS) entry which is preliminary data.</text>
</comment>
<organism evidence="1 2">
    <name type="scientific">Pistacia atlantica</name>
    <dbReference type="NCBI Taxonomy" id="434234"/>
    <lineage>
        <taxon>Eukaryota</taxon>
        <taxon>Viridiplantae</taxon>
        <taxon>Streptophyta</taxon>
        <taxon>Embryophyta</taxon>
        <taxon>Tracheophyta</taxon>
        <taxon>Spermatophyta</taxon>
        <taxon>Magnoliopsida</taxon>
        <taxon>eudicotyledons</taxon>
        <taxon>Gunneridae</taxon>
        <taxon>Pentapetalae</taxon>
        <taxon>rosids</taxon>
        <taxon>malvids</taxon>
        <taxon>Sapindales</taxon>
        <taxon>Anacardiaceae</taxon>
        <taxon>Pistacia</taxon>
    </lineage>
</organism>
<dbReference type="Proteomes" id="UP001164250">
    <property type="component" value="Chromosome 5"/>
</dbReference>
<sequence>MVARLTPDQKVACLIHVGFNSPFFIGQKDFLLLIIIIFKFPFIFAEGFWTGYLDYRSQHA</sequence>
<proteinExistence type="predicted"/>
<evidence type="ECO:0000313" key="2">
    <source>
        <dbReference type="Proteomes" id="UP001164250"/>
    </source>
</evidence>
<protein>
    <submittedName>
        <fullName evidence="1">Uncharacterized protein</fullName>
    </submittedName>
</protein>
<evidence type="ECO:0000313" key="1">
    <source>
        <dbReference type="EMBL" id="KAJ0096812.1"/>
    </source>
</evidence>
<keyword evidence="2" id="KW-1185">Reference proteome</keyword>
<accession>A0ACC1BD81</accession>
<dbReference type="EMBL" id="CM047901">
    <property type="protein sequence ID" value="KAJ0096812.1"/>
    <property type="molecule type" value="Genomic_DNA"/>
</dbReference>
<reference evidence="2" key="1">
    <citation type="journal article" date="2023" name="G3 (Bethesda)">
        <title>Genome assembly and association tests identify interacting loci associated with vigor, precocity, and sex in interspecific pistachio rootstocks.</title>
        <authorList>
            <person name="Palmer W."/>
            <person name="Jacygrad E."/>
            <person name="Sagayaradj S."/>
            <person name="Cavanaugh K."/>
            <person name="Han R."/>
            <person name="Bertier L."/>
            <person name="Beede B."/>
            <person name="Kafkas S."/>
            <person name="Golino D."/>
            <person name="Preece J."/>
            <person name="Michelmore R."/>
        </authorList>
    </citation>
    <scope>NUCLEOTIDE SEQUENCE [LARGE SCALE GENOMIC DNA]</scope>
</reference>
<gene>
    <name evidence="1" type="ORF">Patl1_28771</name>
</gene>
<name>A0ACC1BD81_9ROSI</name>